<dbReference type="GO" id="GO:0004022">
    <property type="term" value="F:alcohol dehydrogenase (NAD+) activity"/>
    <property type="evidence" value="ECO:0007669"/>
    <property type="project" value="TreeGrafter"/>
</dbReference>
<keyword evidence="5" id="KW-0560">Oxidoreductase</keyword>
<name>A0AAD4CYC0_ASPNN</name>
<evidence type="ECO:0000256" key="1">
    <source>
        <dbReference type="ARBA" id="ARBA00001947"/>
    </source>
</evidence>
<dbReference type="EMBL" id="VCAU01000002">
    <property type="protein sequence ID" value="KAF9894980.1"/>
    <property type="molecule type" value="Genomic_DNA"/>
</dbReference>
<evidence type="ECO:0000256" key="3">
    <source>
        <dbReference type="ARBA" id="ARBA00022723"/>
    </source>
</evidence>
<dbReference type="InterPro" id="IPR013149">
    <property type="entry name" value="ADH-like_C"/>
</dbReference>
<keyword evidence="10" id="KW-1185">Reference proteome</keyword>
<dbReference type="InterPro" id="IPR011032">
    <property type="entry name" value="GroES-like_sf"/>
</dbReference>
<dbReference type="SMART" id="SM00829">
    <property type="entry name" value="PKS_ER"/>
    <property type="match status" value="1"/>
</dbReference>
<keyword evidence="3 7" id="KW-0479">Metal-binding</keyword>
<dbReference type="AlphaFoldDB" id="A0AAD4CYC0"/>
<evidence type="ECO:0000259" key="8">
    <source>
        <dbReference type="SMART" id="SM00829"/>
    </source>
</evidence>
<evidence type="ECO:0000256" key="5">
    <source>
        <dbReference type="ARBA" id="ARBA00023002"/>
    </source>
</evidence>
<dbReference type="FunFam" id="3.40.50.720:FF:000039">
    <property type="entry name" value="Alcohol dehydrogenase AdhP"/>
    <property type="match status" value="1"/>
</dbReference>
<dbReference type="InterPro" id="IPR036291">
    <property type="entry name" value="NAD(P)-bd_dom_sf"/>
</dbReference>
<comment type="cofactor">
    <cofactor evidence="1 7">
        <name>Zn(2+)</name>
        <dbReference type="ChEBI" id="CHEBI:29105"/>
    </cofactor>
</comment>
<evidence type="ECO:0000256" key="2">
    <source>
        <dbReference type="ARBA" id="ARBA00008072"/>
    </source>
</evidence>
<keyword evidence="6" id="KW-0520">NAD</keyword>
<dbReference type="Pfam" id="PF00107">
    <property type="entry name" value="ADH_zinc_N"/>
    <property type="match status" value="1"/>
</dbReference>
<keyword evidence="4 7" id="KW-0862">Zinc</keyword>
<evidence type="ECO:0000256" key="7">
    <source>
        <dbReference type="RuleBase" id="RU361277"/>
    </source>
</evidence>
<dbReference type="Pfam" id="PF08240">
    <property type="entry name" value="ADH_N"/>
    <property type="match status" value="1"/>
</dbReference>
<reference evidence="9" key="1">
    <citation type="journal article" date="2019" name="Beilstein J. Org. Chem.">
        <title>Nanangenines: drimane sesquiterpenoids as the dominant metabolite cohort of a novel Australian fungus, Aspergillus nanangensis.</title>
        <authorList>
            <person name="Lacey H.J."/>
            <person name="Gilchrist C.L.M."/>
            <person name="Crombie A."/>
            <person name="Kalaitzis J.A."/>
            <person name="Vuong D."/>
            <person name="Rutledge P.J."/>
            <person name="Turner P."/>
            <person name="Pitt J.I."/>
            <person name="Lacey E."/>
            <person name="Chooi Y.H."/>
            <person name="Piggott A.M."/>
        </authorList>
    </citation>
    <scope>NUCLEOTIDE SEQUENCE</scope>
    <source>
        <strain evidence="9">MST-FP2251</strain>
    </source>
</reference>
<protein>
    <recommendedName>
        <fullName evidence="8">Enoyl reductase (ER) domain-containing protein</fullName>
    </recommendedName>
</protein>
<gene>
    <name evidence="9" type="ORF">FE257_004604</name>
</gene>
<dbReference type="InterPro" id="IPR002328">
    <property type="entry name" value="ADH_Zn_CS"/>
</dbReference>
<reference evidence="9" key="2">
    <citation type="submission" date="2020-02" db="EMBL/GenBank/DDBJ databases">
        <authorList>
            <person name="Gilchrist C.L.M."/>
            <person name="Chooi Y.-H."/>
        </authorList>
    </citation>
    <scope>NUCLEOTIDE SEQUENCE</scope>
    <source>
        <strain evidence="9">MST-FP2251</strain>
    </source>
</reference>
<sequence length="350" mass="36531">MQVPQTHKALIYDRPGEVSTRLVEVDTPTPGPGQILIKMYNPLRHLPLRPQPDDQQLGGHEGVGTIAQLGPSCTSSGLTLGARVGIKWIASACGTCMPCLSGADGICLNAEVSGYTVPGTFQEYVLAPAHYVTPIPDGLASEVAAPLLCGGVTVYSALKKSRAQPGDWVVVVGAGGGLGHLGVQFAGRGMGFRVIGVDVGNKEAFVRECGAEGFVDVLMEGGGERVKEEVLRITGGEGAAAVVVCSASNAAYGDALGYLRFNGTLVCVGVPGEVKPIAHAYPHLMVGKQLAIVGSTVGNRREAIETLAMAQRVATTPFRVEKVQNVNTVFEEMKQGKLQGRVVLDLQSCA</sequence>
<dbReference type="Gene3D" id="3.40.50.720">
    <property type="entry name" value="NAD(P)-binding Rossmann-like Domain"/>
    <property type="match status" value="1"/>
</dbReference>
<evidence type="ECO:0000256" key="4">
    <source>
        <dbReference type="ARBA" id="ARBA00022833"/>
    </source>
</evidence>
<dbReference type="Gene3D" id="3.90.180.10">
    <property type="entry name" value="Medium-chain alcohol dehydrogenases, catalytic domain"/>
    <property type="match status" value="1"/>
</dbReference>
<comment type="caution">
    <text evidence="9">The sequence shown here is derived from an EMBL/GenBank/DDBJ whole genome shotgun (WGS) entry which is preliminary data.</text>
</comment>
<dbReference type="SUPFAM" id="SSF51735">
    <property type="entry name" value="NAD(P)-binding Rossmann-fold domains"/>
    <property type="match status" value="1"/>
</dbReference>
<comment type="similarity">
    <text evidence="2 7">Belongs to the zinc-containing alcohol dehydrogenase family.</text>
</comment>
<dbReference type="SUPFAM" id="SSF50129">
    <property type="entry name" value="GroES-like"/>
    <property type="match status" value="1"/>
</dbReference>
<dbReference type="GO" id="GO:0008270">
    <property type="term" value="F:zinc ion binding"/>
    <property type="evidence" value="ECO:0007669"/>
    <property type="project" value="InterPro"/>
</dbReference>
<dbReference type="CDD" id="cd08297">
    <property type="entry name" value="CAD3"/>
    <property type="match status" value="1"/>
</dbReference>
<evidence type="ECO:0000313" key="9">
    <source>
        <dbReference type="EMBL" id="KAF9894980.1"/>
    </source>
</evidence>
<dbReference type="GO" id="GO:0005737">
    <property type="term" value="C:cytoplasm"/>
    <property type="evidence" value="ECO:0007669"/>
    <property type="project" value="TreeGrafter"/>
</dbReference>
<feature type="domain" description="Enoyl reductase (ER)" evidence="8">
    <location>
        <begin position="16"/>
        <end position="344"/>
    </location>
</feature>
<proteinExistence type="inferred from homology"/>
<dbReference type="PANTHER" id="PTHR42940">
    <property type="entry name" value="ALCOHOL DEHYDROGENASE 1-RELATED"/>
    <property type="match status" value="1"/>
</dbReference>
<evidence type="ECO:0000256" key="6">
    <source>
        <dbReference type="ARBA" id="ARBA00023027"/>
    </source>
</evidence>
<dbReference type="InterPro" id="IPR013154">
    <property type="entry name" value="ADH-like_N"/>
</dbReference>
<evidence type="ECO:0000313" key="10">
    <source>
        <dbReference type="Proteomes" id="UP001194746"/>
    </source>
</evidence>
<dbReference type="Proteomes" id="UP001194746">
    <property type="component" value="Unassembled WGS sequence"/>
</dbReference>
<organism evidence="9 10">
    <name type="scientific">Aspergillus nanangensis</name>
    <dbReference type="NCBI Taxonomy" id="2582783"/>
    <lineage>
        <taxon>Eukaryota</taxon>
        <taxon>Fungi</taxon>
        <taxon>Dikarya</taxon>
        <taxon>Ascomycota</taxon>
        <taxon>Pezizomycotina</taxon>
        <taxon>Eurotiomycetes</taxon>
        <taxon>Eurotiomycetidae</taxon>
        <taxon>Eurotiales</taxon>
        <taxon>Aspergillaceae</taxon>
        <taxon>Aspergillus</taxon>
        <taxon>Aspergillus subgen. Circumdati</taxon>
    </lineage>
</organism>
<dbReference type="PROSITE" id="PS00059">
    <property type="entry name" value="ADH_ZINC"/>
    <property type="match status" value="1"/>
</dbReference>
<accession>A0AAD4CYC0</accession>
<dbReference type="InterPro" id="IPR020843">
    <property type="entry name" value="ER"/>
</dbReference>
<dbReference type="PANTHER" id="PTHR42940:SF5">
    <property type="entry name" value="ALCOHOL DEHYDROGENASE 2"/>
    <property type="match status" value="1"/>
</dbReference>